<evidence type="ECO:0000313" key="5">
    <source>
        <dbReference type="Proteomes" id="UP000000321"/>
    </source>
</evidence>
<dbReference type="InterPro" id="IPR013762">
    <property type="entry name" value="Integrase-like_cat_sf"/>
</dbReference>
<sequence length="463" mass="50480">MPTEILDGNTIRKAARIASDGDSEIYRDATMPGLAIRVQSGAAAWYLITRVKKIAIGPLSAFDAADIPELRNLVARARGMLTEGNDPSAMLKASVAHRSVDASTAQAAAAAGTVMRWEGMRDAYLAWCKGHRSPDTHRGYRSALGAVPGSPLEADFKSIAGRPVTLITTHDLRLVRNSVLGRGNVDGKQVSNSNQARLSVAAMKAVFGWAVENSEVSGLTANVATELKRAPTSSVSAYEEHEESEAPRALTLEELGMIVIGLEAAKNHAARLAILLQMMTGQRRMTVVRARRRAFVEHPKYGMVWKIGPDKSGKFRVLPLPDLAASAVRAAQAYGRTGNAWLFPQQRLRRKTDPGTGHMSERMLNEVLEELRAPGGPLASAPWAATHDLRRAFVTHMRPRVTTLGLTKEAVPMITRADEGRYGLDETVYDQDPALPDKSLMLEEWDRLIKEGCAQAEARLQRP</sequence>
<dbReference type="GO" id="GO:0006310">
    <property type="term" value="P:DNA recombination"/>
    <property type="evidence" value="ECO:0007669"/>
    <property type="project" value="UniProtKB-KW"/>
</dbReference>
<evidence type="ECO:0000256" key="1">
    <source>
        <dbReference type="ARBA" id="ARBA00008857"/>
    </source>
</evidence>
<comment type="caution">
    <text evidence="4">The sequence shown here is derived from an EMBL/GenBank/DDBJ whole genome shotgun (WGS) entry which is preliminary data.</text>
</comment>
<dbReference type="AlphaFoldDB" id="Q1YIW6"/>
<reference evidence="4 5" key="1">
    <citation type="journal article" date="2008" name="Appl. Environ. Microbiol.">
        <title>Genomic insights into Mn(II) oxidation by the marine alphaproteobacterium Aurantimonas sp. strain SI85-9A1.</title>
        <authorList>
            <person name="Dick G.J."/>
            <person name="Podell S."/>
            <person name="Johnson H.A."/>
            <person name="Rivera-Espinoza Y."/>
            <person name="Bernier-Latmani R."/>
            <person name="McCarthy J.K."/>
            <person name="Torpey J.W."/>
            <person name="Clement B.G."/>
            <person name="Gaasterland T."/>
            <person name="Tebo B.M."/>
        </authorList>
    </citation>
    <scope>NUCLEOTIDE SEQUENCE [LARGE SCALE GENOMIC DNA]</scope>
    <source>
        <strain evidence="4 5">SI85-9A1</strain>
    </source>
</reference>
<dbReference type="SUPFAM" id="SSF56349">
    <property type="entry name" value="DNA breaking-rejoining enzymes"/>
    <property type="match status" value="1"/>
</dbReference>
<dbReference type="OrthoDB" id="7615137at2"/>
<evidence type="ECO:0000256" key="2">
    <source>
        <dbReference type="ARBA" id="ARBA00022908"/>
    </source>
</evidence>
<accession>Q1YIW6</accession>
<keyword evidence="5" id="KW-1185">Reference proteome</keyword>
<dbReference type="GO" id="GO:0003677">
    <property type="term" value="F:DNA binding"/>
    <property type="evidence" value="ECO:0007669"/>
    <property type="project" value="InterPro"/>
</dbReference>
<dbReference type="RefSeq" id="WP_009209212.1">
    <property type="nucleotide sequence ID" value="NZ_BBWP01000041.1"/>
</dbReference>
<proteinExistence type="inferred from homology"/>
<gene>
    <name evidence="4" type="ORF">SI859A1_01354</name>
</gene>
<dbReference type="HOGENOM" id="CLU_590284_0_0_5"/>
<dbReference type="InterPro" id="IPR050808">
    <property type="entry name" value="Phage_Integrase"/>
</dbReference>
<dbReference type="PANTHER" id="PTHR30629:SF2">
    <property type="entry name" value="PROPHAGE INTEGRASE INTS-RELATED"/>
    <property type="match status" value="1"/>
</dbReference>
<organism evidence="4 5">
    <name type="scientific">Aurantimonas manganoxydans (strain ATCC BAA-1229 / DSM 21871 / SI85-9A1)</name>
    <dbReference type="NCBI Taxonomy" id="287752"/>
    <lineage>
        <taxon>Bacteria</taxon>
        <taxon>Pseudomonadati</taxon>
        <taxon>Pseudomonadota</taxon>
        <taxon>Alphaproteobacteria</taxon>
        <taxon>Hyphomicrobiales</taxon>
        <taxon>Aurantimonadaceae</taxon>
        <taxon>Aurantimonas</taxon>
    </lineage>
</organism>
<dbReference type="Proteomes" id="UP000000321">
    <property type="component" value="Unassembled WGS sequence"/>
</dbReference>
<dbReference type="GO" id="GO:0015074">
    <property type="term" value="P:DNA integration"/>
    <property type="evidence" value="ECO:0007669"/>
    <property type="project" value="UniProtKB-KW"/>
</dbReference>
<dbReference type="InterPro" id="IPR011010">
    <property type="entry name" value="DNA_brk_join_enz"/>
</dbReference>
<comment type="similarity">
    <text evidence="1">Belongs to the 'phage' integrase family.</text>
</comment>
<dbReference type="PANTHER" id="PTHR30629">
    <property type="entry name" value="PROPHAGE INTEGRASE"/>
    <property type="match status" value="1"/>
</dbReference>
<dbReference type="BioCyc" id="AURANTIMONAS:SI859A1_01354-MONOMER"/>
<dbReference type="EMBL" id="AAPJ01000003">
    <property type="protein sequence ID" value="EAS50001.1"/>
    <property type="molecule type" value="Genomic_DNA"/>
</dbReference>
<evidence type="ECO:0000313" key="4">
    <source>
        <dbReference type="EMBL" id="EAS50001.1"/>
    </source>
</evidence>
<name>Q1YIW6_AURMS</name>
<evidence type="ECO:0008006" key="6">
    <source>
        <dbReference type="Google" id="ProtNLM"/>
    </source>
</evidence>
<evidence type="ECO:0000256" key="3">
    <source>
        <dbReference type="ARBA" id="ARBA00023172"/>
    </source>
</evidence>
<dbReference type="Gene3D" id="1.10.443.10">
    <property type="entry name" value="Intergrase catalytic core"/>
    <property type="match status" value="1"/>
</dbReference>
<keyword evidence="2" id="KW-0229">DNA integration</keyword>
<protein>
    <recommendedName>
        <fullName evidence="6">Integrase</fullName>
    </recommendedName>
</protein>
<keyword evidence="3" id="KW-0233">DNA recombination</keyword>